<dbReference type="EMBL" id="JADBEM010000001">
    <property type="protein sequence ID" value="MBE1604323.1"/>
    <property type="molecule type" value="Genomic_DNA"/>
</dbReference>
<organism evidence="2 3">
    <name type="scientific">Actinopolymorpha pittospori</name>
    <dbReference type="NCBI Taxonomy" id="648752"/>
    <lineage>
        <taxon>Bacteria</taxon>
        <taxon>Bacillati</taxon>
        <taxon>Actinomycetota</taxon>
        <taxon>Actinomycetes</taxon>
        <taxon>Propionibacteriales</taxon>
        <taxon>Actinopolymorphaceae</taxon>
        <taxon>Actinopolymorpha</taxon>
    </lineage>
</organism>
<dbReference type="Proteomes" id="UP000638648">
    <property type="component" value="Unassembled WGS sequence"/>
</dbReference>
<evidence type="ECO:0000313" key="3">
    <source>
        <dbReference type="Proteomes" id="UP000638648"/>
    </source>
</evidence>
<gene>
    <name evidence="2" type="ORF">HEB94_001171</name>
</gene>
<keyword evidence="1" id="KW-1133">Transmembrane helix</keyword>
<keyword evidence="1" id="KW-0472">Membrane</keyword>
<dbReference type="AlphaFoldDB" id="A0A927RI91"/>
<evidence type="ECO:0000313" key="2">
    <source>
        <dbReference type="EMBL" id="MBE1604323.1"/>
    </source>
</evidence>
<accession>A0A927RI91</accession>
<name>A0A927RI91_9ACTN</name>
<protein>
    <submittedName>
        <fullName evidence="2">Uncharacterized protein</fullName>
    </submittedName>
</protein>
<keyword evidence="1" id="KW-0812">Transmembrane</keyword>
<sequence>MDRAIERRRLHLTLPLVGSISLPPPERLGWYAGLVAMGALGIVDWPVVVVISVGHLMTEDQHSRLVRDFGDALEQTG</sequence>
<evidence type="ECO:0000256" key="1">
    <source>
        <dbReference type="SAM" id="Phobius"/>
    </source>
</evidence>
<keyword evidence="3" id="KW-1185">Reference proteome</keyword>
<dbReference type="RefSeq" id="WP_192748890.1">
    <property type="nucleotide sequence ID" value="NZ_BAABJL010000105.1"/>
</dbReference>
<comment type="caution">
    <text evidence="2">The sequence shown here is derived from an EMBL/GenBank/DDBJ whole genome shotgun (WGS) entry which is preliminary data.</text>
</comment>
<proteinExistence type="predicted"/>
<reference evidence="2" key="1">
    <citation type="submission" date="2020-10" db="EMBL/GenBank/DDBJ databases">
        <title>Sequencing the genomes of 1000 actinobacteria strains.</title>
        <authorList>
            <person name="Klenk H.-P."/>
        </authorList>
    </citation>
    <scope>NUCLEOTIDE SEQUENCE</scope>
    <source>
        <strain evidence="2">DSM 45354</strain>
    </source>
</reference>
<feature type="transmembrane region" description="Helical" evidence="1">
    <location>
        <begin position="31"/>
        <end position="57"/>
    </location>
</feature>